<organism evidence="3 4">
    <name type="scientific">Rhodopseudomonas palustris</name>
    <dbReference type="NCBI Taxonomy" id="1076"/>
    <lineage>
        <taxon>Bacteria</taxon>
        <taxon>Pseudomonadati</taxon>
        <taxon>Pseudomonadota</taxon>
        <taxon>Alphaproteobacteria</taxon>
        <taxon>Hyphomicrobiales</taxon>
        <taxon>Nitrobacteraceae</taxon>
        <taxon>Rhodopseudomonas</taxon>
    </lineage>
</organism>
<feature type="domain" description="UspA" evidence="2">
    <location>
        <begin position="222"/>
        <end position="283"/>
    </location>
</feature>
<dbReference type="SUPFAM" id="SSF52402">
    <property type="entry name" value="Adenine nucleotide alpha hydrolases-like"/>
    <property type="match status" value="2"/>
</dbReference>
<evidence type="ECO:0000313" key="4">
    <source>
        <dbReference type="Proteomes" id="UP000782519"/>
    </source>
</evidence>
<proteinExistence type="inferred from homology"/>
<name>A0A933S1D2_RHOPL</name>
<sequence>MASGMSLKSLVVFVDPTAACEARLRYAAELALQHGAHLIGAFIQTNAWQNDRSSSFIQGGGAIREMLERHGLAERKALSDATLRFETAAGRNAPSFEFRIVRDDDVGNLARLHCLHTDLVVVGHPAPGGLPSMWSPERMLLSSGVPHLIVPQEWRAGPVATNVLLAWNASREARRAVTDSLPILQAAASVAVVVVDAEKNPAHGAEPGANIAHFLSRHGVTARVEQLQSNGKPVADVISRFAADDRSDLIVLGAYSHSPKRELLFGGVTRSLLSAVTIPTLIAH</sequence>
<evidence type="ECO:0000313" key="3">
    <source>
        <dbReference type="EMBL" id="MBI5131964.1"/>
    </source>
</evidence>
<evidence type="ECO:0000256" key="1">
    <source>
        <dbReference type="ARBA" id="ARBA00008791"/>
    </source>
</evidence>
<dbReference type="Gene3D" id="3.40.50.12370">
    <property type="match status" value="1"/>
</dbReference>
<comment type="similarity">
    <text evidence="1">Belongs to the universal stress protein A family.</text>
</comment>
<dbReference type="Proteomes" id="UP000782519">
    <property type="component" value="Unassembled WGS sequence"/>
</dbReference>
<dbReference type="InterPro" id="IPR006016">
    <property type="entry name" value="UspA"/>
</dbReference>
<accession>A0A933S1D2</accession>
<dbReference type="AlphaFoldDB" id="A0A933S1D2"/>
<dbReference type="Pfam" id="PF00582">
    <property type="entry name" value="Usp"/>
    <property type="match status" value="1"/>
</dbReference>
<comment type="caution">
    <text evidence="3">The sequence shown here is derived from an EMBL/GenBank/DDBJ whole genome shotgun (WGS) entry which is preliminary data.</text>
</comment>
<reference evidence="3" key="1">
    <citation type="submission" date="2020-07" db="EMBL/GenBank/DDBJ databases">
        <title>Huge and variable diversity of episymbiotic CPR bacteria and DPANN archaea in groundwater ecosystems.</title>
        <authorList>
            <person name="He C.Y."/>
            <person name="Keren R."/>
            <person name="Whittaker M."/>
            <person name="Farag I.F."/>
            <person name="Doudna J."/>
            <person name="Cate J.H.D."/>
            <person name="Banfield J.F."/>
        </authorList>
    </citation>
    <scope>NUCLEOTIDE SEQUENCE</scope>
    <source>
        <strain evidence="3">NC_groundwater_1818_Pr3_B-0.1um_66_35</strain>
    </source>
</reference>
<dbReference type="PRINTS" id="PR01438">
    <property type="entry name" value="UNVRSLSTRESS"/>
</dbReference>
<dbReference type="EMBL" id="JACRJB010000061">
    <property type="protein sequence ID" value="MBI5131964.1"/>
    <property type="molecule type" value="Genomic_DNA"/>
</dbReference>
<protein>
    <submittedName>
        <fullName evidence="3">Universal stress protein</fullName>
    </submittedName>
</protein>
<gene>
    <name evidence="3" type="ORF">HZA66_21185</name>
</gene>
<evidence type="ECO:0000259" key="2">
    <source>
        <dbReference type="Pfam" id="PF00582"/>
    </source>
</evidence>
<dbReference type="InterPro" id="IPR006015">
    <property type="entry name" value="Universal_stress_UspA"/>
</dbReference>
<dbReference type="CDD" id="cd00293">
    <property type="entry name" value="USP-like"/>
    <property type="match status" value="1"/>
</dbReference>